<sequence>DRPRPDRRRPAAHAGGPGSGPGRRARHRGGRRGAGRSAGRAARRPAATRRRGDGPAHAGHGRDHGHPRPADGSRAAAPRAGPHDVRPRRVRRRGAACGRQRVPAQGRHLPGAGRGRARGRTGRRRPGALGDAPAARAVRPPAAGGGAGAVAPAGDAHPSRARGAGARRPRLDQRPDRRGAARRLQQRQDARQPPAGQAGARRPGAAGGVRVRERRGERGLAL</sequence>
<organism evidence="2">
    <name type="scientific">uncultured Frankineae bacterium</name>
    <dbReference type="NCBI Taxonomy" id="437475"/>
    <lineage>
        <taxon>Bacteria</taxon>
        <taxon>Bacillati</taxon>
        <taxon>Actinomycetota</taxon>
        <taxon>Actinomycetes</taxon>
        <taxon>Frankiales</taxon>
        <taxon>environmental samples</taxon>
    </lineage>
</organism>
<name>A0A6J4L7C9_9ACTN</name>
<protein>
    <submittedName>
        <fullName evidence="2">Two-component transcriptional response regulator, LuxR family</fullName>
    </submittedName>
</protein>
<feature type="non-terminal residue" evidence="2">
    <location>
        <position position="1"/>
    </location>
</feature>
<feature type="compositionally biased region" description="Low complexity" evidence="1">
    <location>
        <begin position="95"/>
        <end position="111"/>
    </location>
</feature>
<dbReference type="EMBL" id="CADCUB010000071">
    <property type="protein sequence ID" value="CAA9324299.1"/>
    <property type="molecule type" value="Genomic_DNA"/>
</dbReference>
<feature type="compositionally biased region" description="Basic residues" evidence="1">
    <location>
        <begin position="1"/>
        <end position="11"/>
    </location>
</feature>
<feature type="region of interest" description="Disordered" evidence="1">
    <location>
        <begin position="1"/>
        <end position="222"/>
    </location>
</feature>
<feature type="compositionally biased region" description="Basic and acidic residues" evidence="1">
    <location>
        <begin position="50"/>
        <end position="71"/>
    </location>
</feature>
<accession>A0A6J4L7C9</accession>
<feature type="compositionally biased region" description="Low complexity" evidence="1">
    <location>
        <begin position="127"/>
        <end position="142"/>
    </location>
</feature>
<feature type="compositionally biased region" description="Basic residues" evidence="1">
    <location>
        <begin position="115"/>
        <end position="126"/>
    </location>
</feature>
<feature type="compositionally biased region" description="Basic and acidic residues" evidence="1">
    <location>
        <begin position="210"/>
        <end position="222"/>
    </location>
</feature>
<gene>
    <name evidence="2" type="ORF">AVDCRST_MAG07-1440</name>
</gene>
<feature type="non-terminal residue" evidence="2">
    <location>
        <position position="222"/>
    </location>
</feature>
<dbReference type="AlphaFoldDB" id="A0A6J4L7C9"/>
<reference evidence="2" key="1">
    <citation type="submission" date="2020-02" db="EMBL/GenBank/DDBJ databases">
        <authorList>
            <person name="Meier V. D."/>
        </authorList>
    </citation>
    <scope>NUCLEOTIDE SEQUENCE</scope>
    <source>
        <strain evidence="2">AVDCRST_MAG07</strain>
    </source>
</reference>
<feature type="compositionally biased region" description="Low complexity" evidence="1">
    <location>
        <begin position="149"/>
        <end position="166"/>
    </location>
</feature>
<evidence type="ECO:0000256" key="1">
    <source>
        <dbReference type="SAM" id="MobiDB-lite"/>
    </source>
</evidence>
<proteinExistence type="predicted"/>
<evidence type="ECO:0000313" key="2">
    <source>
        <dbReference type="EMBL" id="CAA9324299.1"/>
    </source>
</evidence>
<feature type="compositionally biased region" description="Basic and acidic residues" evidence="1">
    <location>
        <begin position="169"/>
        <end position="179"/>
    </location>
</feature>
<feature type="compositionally biased region" description="Low complexity" evidence="1">
    <location>
        <begin position="191"/>
        <end position="204"/>
    </location>
</feature>
<feature type="compositionally biased region" description="Basic residues" evidence="1">
    <location>
        <begin position="23"/>
        <end position="34"/>
    </location>
</feature>